<gene>
    <name evidence="1" type="ORF">BDK51DRAFT_41969</name>
</gene>
<sequence>MLLADLELSRGGDLPLLALLPLTSDTLRETCHRLPPTRRICLDVTPSISVLHPTLPNLAYLGALKITDDLDLLSSLKVFAAILRGCNRLVVLICRAGMDRANQDVPDDLQWLVFEKGVNRLVVFDFRMTVWGGEARTLVSRTQVVGPPSRQWTVMGEEKMSSLVPGTCQNLEYLGIYPARLATPTRSGFFSSLAPFAPSLRKDRHILDLLSSCLNNEELDLADQPQITDAAPLPLLHHRPLKVLGISCYTDLLPSGFHASAVTNLLTAGGSRLEYFDVRGLLWPSTTIFRTIGAHTPHLAVLTFEDCPNLRATHWNIRRLKLAVPALRMVSPLLIDPGMLPEGVRAISFGSVRAPMPAA</sequence>
<dbReference type="Gene3D" id="3.80.10.10">
    <property type="entry name" value="Ribonuclease Inhibitor"/>
    <property type="match status" value="1"/>
</dbReference>
<dbReference type="AlphaFoldDB" id="A0A4P9WLN3"/>
<reference evidence="2" key="1">
    <citation type="journal article" date="2018" name="Nat. Microbiol.">
        <title>Leveraging single-cell genomics to expand the fungal tree of life.</title>
        <authorList>
            <person name="Ahrendt S.R."/>
            <person name="Quandt C.A."/>
            <person name="Ciobanu D."/>
            <person name="Clum A."/>
            <person name="Salamov A."/>
            <person name="Andreopoulos B."/>
            <person name="Cheng J.F."/>
            <person name="Woyke T."/>
            <person name="Pelin A."/>
            <person name="Henrissat B."/>
            <person name="Reynolds N.K."/>
            <person name="Benny G.L."/>
            <person name="Smith M.E."/>
            <person name="James T.Y."/>
            <person name="Grigoriev I.V."/>
        </authorList>
    </citation>
    <scope>NUCLEOTIDE SEQUENCE [LARGE SCALE GENOMIC DNA]</scope>
</reference>
<name>A0A4P9WLN3_9FUNG</name>
<keyword evidence="2" id="KW-1185">Reference proteome</keyword>
<dbReference type="SUPFAM" id="SSF52047">
    <property type="entry name" value="RNI-like"/>
    <property type="match status" value="1"/>
</dbReference>
<dbReference type="Proteomes" id="UP000269721">
    <property type="component" value="Unassembled WGS sequence"/>
</dbReference>
<organism evidence="1 2">
    <name type="scientific">Blyttiomyces helicus</name>
    <dbReference type="NCBI Taxonomy" id="388810"/>
    <lineage>
        <taxon>Eukaryota</taxon>
        <taxon>Fungi</taxon>
        <taxon>Fungi incertae sedis</taxon>
        <taxon>Chytridiomycota</taxon>
        <taxon>Chytridiomycota incertae sedis</taxon>
        <taxon>Chytridiomycetes</taxon>
        <taxon>Chytridiomycetes incertae sedis</taxon>
        <taxon>Blyttiomyces</taxon>
    </lineage>
</organism>
<accession>A0A4P9WLN3</accession>
<proteinExistence type="predicted"/>
<protein>
    <recommendedName>
        <fullName evidence="3">F-box domain-containing protein</fullName>
    </recommendedName>
</protein>
<evidence type="ECO:0008006" key="3">
    <source>
        <dbReference type="Google" id="ProtNLM"/>
    </source>
</evidence>
<feature type="non-terminal residue" evidence="1">
    <location>
        <position position="359"/>
    </location>
</feature>
<evidence type="ECO:0000313" key="1">
    <source>
        <dbReference type="EMBL" id="RKO92538.1"/>
    </source>
</evidence>
<dbReference type="InterPro" id="IPR032675">
    <property type="entry name" value="LRR_dom_sf"/>
</dbReference>
<evidence type="ECO:0000313" key="2">
    <source>
        <dbReference type="Proteomes" id="UP000269721"/>
    </source>
</evidence>
<dbReference type="EMBL" id="KZ994594">
    <property type="protein sequence ID" value="RKO92538.1"/>
    <property type="molecule type" value="Genomic_DNA"/>
</dbReference>